<protein>
    <submittedName>
        <fullName evidence="1">Uncharacterized protein</fullName>
    </submittedName>
</protein>
<evidence type="ECO:0000313" key="1">
    <source>
        <dbReference type="EMBL" id="KAF4633170.1"/>
    </source>
</evidence>
<keyword evidence="2" id="KW-1185">Reference proteome</keyword>
<organism evidence="1 2">
    <name type="scientific">Cudoniella acicularis</name>
    <dbReference type="NCBI Taxonomy" id="354080"/>
    <lineage>
        <taxon>Eukaryota</taxon>
        <taxon>Fungi</taxon>
        <taxon>Dikarya</taxon>
        <taxon>Ascomycota</taxon>
        <taxon>Pezizomycotina</taxon>
        <taxon>Leotiomycetes</taxon>
        <taxon>Helotiales</taxon>
        <taxon>Tricladiaceae</taxon>
        <taxon>Cudoniella</taxon>
    </lineage>
</organism>
<dbReference type="PANTHER" id="PTHR42034:SF1">
    <property type="entry name" value="CONDENSATION DOMAIN-CONTAINING PROTEIN"/>
    <property type="match status" value="1"/>
</dbReference>
<dbReference type="InterPro" id="IPR023213">
    <property type="entry name" value="CAT-like_dom_sf"/>
</dbReference>
<comment type="caution">
    <text evidence="1">The sequence shown here is derived from an EMBL/GenBank/DDBJ whole genome shotgun (WGS) entry which is preliminary data.</text>
</comment>
<evidence type="ECO:0000313" key="2">
    <source>
        <dbReference type="Proteomes" id="UP000566819"/>
    </source>
</evidence>
<reference evidence="1 2" key="1">
    <citation type="submission" date="2020-03" db="EMBL/GenBank/DDBJ databases">
        <title>Draft Genome Sequence of Cudoniella acicularis.</title>
        <authorList>
            <person name="Buettner E."/>
            <person name="Kellner H."/>
        </authorList>
    </citation>
    <scope>NUCLEOTIDE SEQUENCE [LARGE SCALE GENOMIC DNA]</scope>
    <source>
        <strain evidence="1 2">DSM 108380</strain>
    </source>
</reference>
<dbReference type="Gene3D" id="3.30.559.30">
    <property type="entry name" value="Nonribosomal peptide synthetase, condensation domain"/>
    <property type="match status" value="1"/>
</dbReference>
<name>A0A8H4RNF1_9HELO</name>
<dbReference type="EMBL" id="JAAMPI010000282">
    <property type="protein sequence ID" value="KAF4633170.1"/>
    <property type="molecule type" value="Genomic_DNA"/>
</dbReference>
<sequence>MENHAFQSPEIACSAEGNTKVYSVATESSLEAWLDETFIIEPMIATIEGLFANFKPGPLSTCHYLPRSSEFLIHNSYWRTGGIGAINLLNNFFHAVNNSQEIAFVAEGVNLTPSVDELAGFLNVPSKEANEEAMALAVQYFGNLPTIGLPTKSNQVPGPTHRSGIKLGVKTITSILATCKANNLTVTTAFHAAFIMATLDLDTSKRPEGKKYTSYIAFNFYPYLAPPNGDPTAHPVTVNMLGLPLSITPKNFANCITQLQTVYKQPLSPKDNNFEAIMAPYIKKFAAIAAMAPPPDVVLPSEPIINSLGVVDKYLEKHHGDKVEIVDFWLGVEMLTRQLDLLVDLAGRDVCFYKKCIGILVRELKVEIGEDWSA</sequence>
<dbReference type="PANTHER" id="PTHR42034">
    <property type="entry name" value="CHROMOSOME 7, WHOLE GENOME SHOTGUN SEQUENCE-RELATED"/>
    <property type="match status" value="1"/>
</dbReference>
<accession>A0A8H4RNF1</accession>
<dbReference type="AlphaFoldDB" id="A0A8H4RNF1"/>
<dbReference type="Proteomes" id="UP000566819">
    <property type="component" value="Unassembled WGS sequence"/>
</dbReference>
<gene>
    <name evidence="1" type="ORF">G7Y89_g4948</name>
</gene>
<proteinExistence type="predicted"/>
<dbReference type="Gene3D" id="3.30.559.10">
    <property type="entry name" value="Chloramphenicol acetyltransferase-like domain"/>
    <property type="match status" value="1"/>
</dbReference>
<dbReference type="OrthoDB" id="2548233at2759"/>